<keyword evidence="4 6" id="KW-0288">FMN</keyword>
<keyword evidence="2 6" id="KW-0597">Phosphoprotein</keyword>
<dbReference type="NCBIfam" id="TIGR01947">
    <property type="entry name" value="rnfG"/>
    <property type="match status" value="1"/>
</dbReference>
<keyword evidence="3 6" id="KW-0285">Flavoprotein</keyword>
<dbReference type="PANTHER" id="PTHR36118:SF1">
    <property type="entry name" value="ION-TRANSLOCATING OXIDOREDUCTASE COMPLEX SUBUNIT G"/>
    <property type="match status" value="1"/>
</dbReference>
<evidence type="ECO:0000313" key="8">
    <source>
        <dbReference type="EMBL" id="SFL88275.1"/>
    </source>
</evidence>
<dbReference type="PIRSF" id="PIRSF006091">
    <property type="entry name" value="E_trnsport_RnfG"/>
    <property type="match status" value="1"/>
</dbReference>
<keyword evidence="6" id="KW-1133">Transmembrane helix</keyword>
<dbReference type="PANTHER" id="PTHR36118">
    <property type="entry name" value="ION-TRANSLOCATING OXIDOREDUCTASE COMPLEX SUBUNIT G"/>
    <property type="match status" value="1"/>
</dbReference>
<evidence type="ECO:0000313" key="9">
    <source>
        <dbReference type="Proteomes" id="UP000199581"/>
    </source>
</evidence>
<dbReference type="SMART" id="SM00900">
    <property type="entry name" value="FMN_bind"/>
    <property type="match status" value="1"/>
</dbReference>
<dbReference type="Gene3D" id="3.90.1010.20">
    <property type="match status" value="1"/>
</dbReference>
<dbReference type="InterPro" id="IPR007329">
    <property type="entry name" value="FMN-bd"/>
</dbReference>
<keyword evidence="5 6" id="KW-0249">Electron transport</keyword>
<organism evidence="8 9">
    <name type="scientific">Desulfomicrobium norvegicum (strain DSM 1741 / NCIMB 8310)</name>
    <name type="common">Desulfovibrio baculatus (strain Norway 4)</name>
    <name type="synonym">Desulfovibrio desulfuricans (strain Norway 4)</name>
    <dbReference type="NCBI Taxonomy" id="52561"/>
    <lineage>
        <taxon>Bacteria</taxon>
        <taxon>Pseudomonadati</taxon>
        <taxon>Thermodesulfobacteriota</taxon>
        <taxon>Desulfovibrionia</taxon>
        <taxon>Desulfovibrionales</taxon>
        <taxon>Desulfomicrobiaceae</taxon>
        <taxon>Desulfomicrobium</taxon>
    </lineage>
</organism>
<feature type="modified residue" description="FMN phosphoryl threonine" evidence="6">
    <location>
        <position position="165"/>
    </location>
</feature>
<dbReference type="Proteomes" id="UP000199581">
    <property type="component" value="Unassembled WGS sequence"/>
</dbReference>
<accession>A0A8G2FEY1</accession>
<proteinExistence type="inferred from homology"/>
<reference evidence="8 9" key="1">
    <citation type="submission" date="2016-10" db="EMBL/GenBank/DDBJ databases">
        <authorList>
            <person name="Varghese N."/>
            <person name="Submissions S."/>
        </authorList>
    </citation>
    <scope>NUCLEOTIDE SEQUENCE [LARGE SCALE GENOMIC DNA]</scope>
    <source>
        <strain evidence="8 9">DSM 1741</strain>
    </source>
</reference>
<dbReference type="GO" id="GO:0005886">
    <property type="term" value="C:plasma membrane"/>
    <property type="evidence" value="ECO:0007669"/>
    <property type="project" value="UniProtKB-SubCell"/>
</dbReference>
<comment type="function">
    <text evidence="6">Part of a membrane-bound complex that couples electron transfer with translocation of ions across the membrane.</text>
</comment>
<protein>
    <recommendedName>
        <fullName evidence="6">Ion-translocating oxidoreductase complex subunit G</fullName>
        <ecNumber evidence="6">7.-.-.-</ecNumber>
    </recommendedName>
    <alternativeName>
        <fullName evidence="6">Rnf electron transport complex subunit G</fullName>
    </alternativeName>
</protein>
<dbReference type="EMBL" id="FOTO01000008">
    <property type="protein sequence ID" value="SFL88275.1"/>
    <property type="molecule type" value="Genomic_DNA"/>
</dbReference>
<comment type="subcellular location">
    <subcellularLocation>
        <location evidence="6">Cell membrane</location>
        <topology evidence="6">Single-pass membrane protein</topology>
    </subcellularLocation>
</comment>
<feature type="domain" description="FMN-binding" evidence="7">
    <location>
        <begin position="96"/>
        <end position="182"/>
    </location>
</feature>
<dbReference type="HAMAP" id="MF_00479">
    <property type="entry name" value="RsxG_RnfG"/>
    <property type="match status" value="1"/>
</dbReference>
<comment type="cofactor">
    <cofactor evidence="6">
        <name>FMN</name>
        <dbReference type="ChEBI" id="CHEBI:58210"/>
    </cofactor>
</comment>
<name>A0A8G2FEY1_DESNO</name>
<dbReference type="GO" id="GO:0010181">
    <property type="term" value="F:FMN binding"/>
    <property type="evidence" value="ECO:0007669"/>
    <property type="project" value="InterPro"/>
</dbReference>
<keyword evidence="9" id="KW-1185">Reference proteome</keyword>
<evidence type="ECO:0000256" key="1">
    <source>
        <dbReference type="ARBA" id="ARBA00022448"/>
    </source>
</evidence>
<evidence type="ECO:0000256" key="3">
    <source>
        <dbReference type="ARBA" id="ARBA00022630"/>
    </source>
</evidence>
<dbReference type="RefSeq" id="WP_092192852.1">
    <property type="nucleotide sequence ID" value="NZ_FOTO01000008.1"/>
</dbReference>
<keyword evidence="6" id="KW-1003">Cell membrane</keyword>
<dbReference type="OrthoDB" id="9787579at2"/>
<evidence type="ECO:0000256" key="6">
    <source>
        <dbReference type="HAMAP-Rule" id="MF_00479"/>
    </source>
</evidence>
<comment type="similarity">
    <text evidence="6">Belongs to the RnfG family.</text>
</comment>
<dbReference type="NCBIfam" id="NF045876">
    <property type="entry name" value="RnfG_DVU2794"/>
    <property type="match status" value="1"/>
</dbReference>
<sequence>MMEIVRMVVVLSAITGLAGFVLSGLKVWTTPIIEEQVLTNVQGPALKQIFLQGDNDPIADRKKLPMPGNEDETIIVFPSLKGGKLQAVAMEASGKGYGGDVNVIVGFDVAADNLVGISVTTHKETPGLGSRIQEPAFTKQFKAKDPAKAALKKDGGDIDAISGATFSSIAAADAVKQAAGWYAALKDTIKTTW</sequence>
<evidence type="ECO:0000256" key="5">
    <source>
        <dbReference type="ARBA" id="ARBA00022982"/>
    </source>
</evidence>
<gene>
    <name evidence="6" type="primary">rnfG</name>
    <name evidence="8" type="ORF">SAMN05421830_108102</name>
</gene>
<dbReference type="InterPro" id="IPR010209">
    <property type="entry name" value="Ion_transpt_RnfG/RsxG"/>
</dbReference>
<keyword evidence="6" id="KW-0472">Membrane</keyword>
<dbReference type="EC" id="7.-.-.-" evidence="6"/>
<evidence type="ECO:0000259" key="7">
    <source>
        <dbReference type="SMART" id="SM00900"/>
    </source>
</evidence>
<keyword evidence="6" id="KW-0812">Transmembrane</keyword>
<keyword evidence="1 6" id="KW-0813">Transport</keyword>
<evidence type="ECO:0000256" key="4">
    <source>
        <dbReference type="ARBA" id="ARBA00022643"/>
    </source>
</evidence>
<evidence type="ECO:0000256" key="2">
    <source>
        <dbReference type="ARBA" id="ARBA00022553"/>
    </source>
</evidence>
<dbReference type="GO" id="GO:0009055">
    <property type="term" value="F:electron transfer activity"/>
    <property type="evidence" value="ECO:0007669"/>
    <property type="project" value="InterPro"/>
</dbReference>
<dbReference type="GO" id="GO:0022900">
    <property type="term" value="P:electron transport chain"/>
    <property type="evidence" value="ECO:0007669"/>
    <property type="project" value="UniProtKB-UniRule"/>
</dbReference>
<comment type="subunit">
    <text evidence="6">The complex is composed of six subunits: RnfA, RnfB, RnfC, RnfD, RnfE and RnfG.</text>
</comment>
<dbReference type="Pfam" id="PF04205">
    <property type="entry name" value="FMN_bind"/>
    <property type="match status" value="1"/>
</dbReference>
<dbReference type="AlphaFoldDB" id="A0A8G2FEY1"/>
<comment type="caution">
    <text evidence="8">The sequence shown here is derived from an EMBL/GenBank/DDBJ whole genome shotgun (WGS) entry which is preliminary data.</text>
</comment>
<keyword evidence="6" id="KW-1278">Translocase</keyword>